<dbReference type="AlphaFoldDB" id="A0A0M3IS96"/>
<feature type="transmembrane region" description="Helical" evidence="1">
    <location>
        <begin position="7"/>
        <end position="24"/>
    </location>
</feature>
<protein>
    <submittedName>
        <fullName evidence="3">Uncharacterized protein</fullName>
    </submittedName>
</protein>
<organism evidence="2 3">
    <name type="scientific">Ascaris lumbricoides</name>
    <name type="common">Giant roundworm</name>
    <dbReference type="NCBI Taxonomy" id="6252"/>
    <lineage>
        <taxon>Eukaryota</taxon>
        <taxon>Metazoa</taxon>
        <taxon>Ecdysozoa</taxon>
        <taxon>Nematoda</taxon>
        <taxon>Chromadorea</taxon>
        <taxon>Rhabditida</taxon>
        <taxon>Spirurina</taxon>
        <taxon>Ascaridomorpha</taxon>
        <taxon>Ascaridoidea</taxon>
        <taxon>Ascarididae</taxon>
        <taxon>Ascaris</taxon>
    </lineage>
</organism>
<keyword evidence="1" id="KW-0812">Transmembrane</keyword>
<reference evidence="3" key="1">
    <citation type="submission" date="2017-02" db="UniProtKB">
        <authorList>
            <consortium name="WormBaseParasite"/>
        </authorList>
    </citation>
    <scope>IDENTIFICATION</scope>
</reference>
<evidence type="ECO:0000313" key="3">
    <source>
        <dbReference type="WBParaSite" id="ALUE_0002162401-mRNA-1"/>
    </source>
</evidence>
<keyword evidence="1" id="KW-0472">Membrane</keyword>
<sequence length="99" mass="11475">MQKKTLIFEIAGGCTFCGIAVVVIDPRCCFCDCSYLLNKRKIYCENNNGKNNKVKTEKRMHKIKSINQLEALDKILSRWKKRCKIKQITRSTLIYSALL</sequence>
<dbReference type="Proteomes" id="UP000036681">
    <property type="component" value="Unplaced"/>
</dbReference>
<evidence type="ECO:0000313" key="2">
    <source>
        <dbReference type="Proteomes" id="UP000036681"/>
    </source>
</evidence>
<accession>A0A0M3IS96</accession>
<evidence type="ECO:0000256" key="1">
    <source>
        <dbReference type="SAM" id="Phobius"/>
    </source>
</evidence>
<keyword evidence="1" id="KW-1133">Transmembrane helix</keyword>
<dbReference type="WBParaSite" id="ALUE_0002162401-mRNA-1">
    <property type="protein sequence ID" value="ALUE_0002162401-mRNA-1"/>
    <property type="gene ID" value="ALUE_0002162401"/>
</dbReference>
<keyword evidence="2" id="KW-1185">Reference proteome</keyword>
<proteinExistence type="predicted"/>
<name>A0A0M3IS96_ASCLU</name>